<keyword evidence="4 5" id="KW-0472">Membrane</keyword>
<feature type="transmembrane region" description="Helical" evidence="5">
    <location>
        <begin position="49"/>
        <end position="65"/>
    </location>
</feature>
<evidence type="ECO:0000256" key="5">
    <source>
        <dbReference type="SAM" id="Phobius"/>
    </source>
</evidence>
<reference evidence="7 8" key="1">
    <citation type="submission" date="2021-07" db="EMBL/GenBank/DDBJ databases">
        <title>Isolation and characterization of bacteria from a gold mining with a capacity of golden bioaccumulation.</title>
        <authorList>
            <person name="Yang X.J."/>
        </authorList>
    </citation>
    <scope>NUCLEOTIDE SEQUENCE [LARGE SCALE GENOMIC DNA]</scope>
    <source>
        <strain evidence="7 8">Au29</strain>
    </source>
</reference>
<evidence type="ECO:0000256" key="1">
    <source>
        <dbReference type="ARBA" id="ARBA00004141"/>
    </source>
</evidence>
<feature type="transmembrane region" description="Helical" evidence="5">
    <location>
        <begin position="18"/>
        <end position="37"/>
    </location>
</feature>
<feature type="transmembrane region" description="Helical" evidence="5">
    <location>
        <begin position="339"/>
        <end position="362"/>
    </location>
</feature>
<evidence type="ECO:0000256" key="2">
    <source>
        <dbReference type="ARBA" id="ARBA00022692"/>
    </source>
</evidence>
<evidence type="ECO:0000256" key="3">
    <source>
        <dbReference type="ARBA" id="ARBA00022989"/>
    </source>
</evidence>
<sequence>MRASPEQIDDSPPLWEQWAAGFVIFMMTGALIAPVLAPDQAETPILRMVWLPVYAVTAGLIAFRFEKIIRAWPAWLILFGLIALAYVSKYWSIDPEVTSRRVIAMAINSAFAVYVGCVFRGAPLPRMLMNTCLVMAIGSLIMVFAFPRIGVHQMDNAGLWRGLWYEKNQMGLVMVVGAVSSAAVLAADHLAGNGRKPWVPLMAFGLTTLLVMATQSKTSLLCWLLGVGMIGFWWLLKQGGAAITIVAVWFAVVTSSLAAWLWNTDSAAILQALGKDPSLTGRTLIWEALMRRVAERPMTGYGFSAFWGVDSIPAREIRLETQWPVPSAHNGWIDLLVQLGWPGAIFVGAVMLVSAILVIVRLNGMGAREGYWSIAYLTVFTALSLSESVLLTHANLPWILMLAIMSRAMTYDPIPVRAPLARPAARAYQNRSRIASDYVNGRRPLRF</sequence>
<keyword evidence="8" id="KW-1185">Reference proteome</keyword>
<evidence type="ECO:0000259" key="6">
    <source>
        <dbReference type="Pfam" id="PF04932"/>
    </source>
</evidence>
<feature type="transmembrane region" description="Helical" evidence="5">
    <location>
        <begin position="220"/>
        <end position="236"/>
    </location>
</feature>
<dbReference type="Pfam" id="PF04932">
    <property type="entry name" value="Wzy_C"/>
    <property type="match status" value="1"/>
</dbReference>
<feature type="transmembrane region" description="Helical" evidence="5">
    <location>
        <begin position="128"/>
        <end position="149"/>
    </location>
</feature>
<feature type="transmembrane region" description="Helical" evidence="5">
    <location>
        <begin position="170"/>
        <end position="191"/>
    </location>
</feature>
<protein>
    <submittedName>
        <fullName evidence="7">O-antigen ligase family protein</fullName>
    </submittedName>
</protein>
<proteinExistence type="predicted"/>
<feature type="domain" description="O-antigen ligase-related" evidence="6">
    <location>
        <begin position="203"/>
        <end position="346"/>
    </location>
</feature>
<evidence type="ECO:0000313" key="8">
    <source>
        <dbReference type="Proteomes" id="UP000824334"/>
    </source>
</evidence>
<accession>A0ABX8TPI9</accession>
<keyword evidence="3 5" id="KW-1133">Transmembrane helix</keyword>
<feature type="transmembrane region" description="Helical" evidence="5">
    <location>
        <begin position="374"/>
        <end position="400"/>
    </location>
</feature>
<dbReference type="GeneID" id="94374599"/>
<dbReference type="PANTHER" id="PTHR37422:SF13">
    <property type="entry name" value="LIPOPOLYSACCHARIDE BIOSYNTHESIS PROTEIN PA4999-RELATED"/>
    <property type="match status" value="1"/>
</dbReference>
<feature type="transmembrane region" description="Helical" evidence="5">
    <location>
        <begin position="103"/>
        <end position="122"/>
    </location>
</feature>
<organism evidence="7 8">
    <name type="scientific">Brevundimonas nasdae</name>
    <dbReference type="NCBI Taxonomy" id="172043"/>
    <lineage>
        <taxon>Bacteria</taxon>
        <taxon>Pseudomonadati</taxon>
        <taxon>Pseudomonadota</taxon>
        <taxon>Alphaproteobacteria</taxon>
        <taxon>Caulobacterales</taxon>
        <taxon>Caulobacteraceae</taxon>
        <taxon>Brevundimonas</taxon>
    </lineage>
</organism>
<dbReference type="InterPro" id="IPR051533">
    <property type="entry name" value="WaaL-like"/>
</dbReference>
<feature type="transmembrane region" description="Helical" evidence="5">
    <location>
        <begin position="197"/>
        <end position="213"/>
    </location>
</feature>
<dbReference type="Proteomes" id="UP000824334">
    <property type="component" value="Chromosome"/>
</dbReference>
<keyword evidence="2 5" id="KW-0812">Transmembrane</keyword>
<feature type="transmembrane region" description="Helical" evidence="5">
    <location>
        <begin position="242"/>
        <end position="262"/>
    </location>
</feature>
<name>A0ABX8TPI9_9CAUL</name>
<gene>
    <name evidence="7" type="ORF">KWG56_04935</name>
</gene>
<dbReference type="InterPro" id="IPR007016">
    <property type="entry name" value="O-antigen_ligase-rel_domated"/>
</dbReference>
<feature type="transmembrane region" description="Helical" evidence="5">
    <location>
        <begin position="71"/>
        <end position="91"/>
    </location>
</feature>
<keyword evidence="7" id="KW-0436">Ligase</keyword>
<evidence type="ECO:0000256" key="4">
    <source>
        <dbReference type="ARBA" id="ARBA00023136"/>
    </source>
</evidence>
<dbReference type="RefSeq" id="WP_219353939.1">
    <property type="nucleotide sequence ID" value="NZ_CP080034.1"/>
</dbReference>
<dbReference type="PANTHER" id="PTHR37422">
    <property type="entry name" value="TEICHURONIC ACID BIOSYNTHESIS PROTEIN TUAE"/>
    <property type="match status" value="1"/>
</dbReference>
<evidence type="ECO:0000313" key="7">
    <source>
        <dbReference type="EMBL" id="QYC11339.1"/>
    </source>
</evidence>
<dbReference type="GO" id="GO:0016874">
    <property type="term" value="F:ligase activity"/>
    <property type="evidence" value="ECO:0007669"/>
    <property type="project" value="UniProtKB-KW"/>
</dbReference>
<comment type="subcellular location">
    <subcellularLocation>
        <location evidence="1">Membrane</location>
        <topology evidence="1">Multi-pass membrane protein</topology>
    </subcellularLocation>
</comment>
<dbReference type="EMBL" id="CP080034">
    <property type="protein sequence ID" value="QYC11339.1"/>
    <property type="molecule type" value="Genomic_DNA"/>
</dbReference>